<reference evidence="2" key="1">
    <citation type="submission" date="2020-01" db="EMBL/GenBank/DDBJ databases">
        <title>Caldichromatium gen. nov., sp. nov., a thermophilic purple sulfur bacterium member of the family Chromatiaceae isolated from Nakabusa hot spring, Japan.</title>
        <authorList>
            <person name="Saini M.K."/>
            <person name="Hanada S."/>
            <person name="Tank M."/>
        </authorList>
    </citation>
    <scope>NUCLEOTIDE SEQUENCE [LARGE SCALE GENOMIC DNA]</scope>
    <source>
        <strain evidence="2">No.7</strain>
    </source>
</reference>
<dbReference type="EMBL" id="CP048029">
    <property type="protein sequence ID" value="QIK37150.1"/>
    <property type="molecule type" value="Genomic_DNA"/>
</dbReference>
<name>A0A6G7VB66_9GAMM</name>
<dbReference type="RefSeq" id="WP_166268952.1">
    <property type="nucleotide sequence ID" value="NZ_CP048029.1"/>
</dbReference>
<dbReference type="Proteomes" id="UP000502699">
    <property type="component" value="Chromosome"/>
</dbReference>
<evidence type="ECO:0000313" key="2">
    <source>
        <dbReference type="Proteomes" id="UP000502699"/>
    </source>
</evidence>
<accession>A0A6G7VB66</accession>
<dbReference type="KEGG" id="cjap:GWK36_03150"/>
<protein>
    <submittedName>
        <fullName evidence="1">Uncharacterized protein</fullName>
    </submittedName>
</protein>
<dbReference type="AlphaFoldDB" id="A0A6G7VB66"/>
<sequence length="53" mass="5534">MGVVGQTPIEQLLAARLDATGKVTIVPGPEHPRLADWKGQLDLGRLFAAGVLG</sequence>
<keyword evidence="2" id="KW-1185">Reference proteome</keyword>
<proteinExistence type="predicted"/>
<organism evidence="1 2">
    <name type="scientific">Caldichromatium japonicum</name>
    <dbReference type="NCBI Taxonomy" id="2699430"/>
    <lineage>
        <taxon>Bacteria</taxon>
        <taxon>Pseudomonadati</taxon>
        <taxon>Pseudomonadota</taxon>
        <taxon>Gammaproteobacteria</taxon>
        <taxon>Chromatiales</taxon>
        <taxon>Chromatiaceae</taxon>
        <taxon>Caldichromatium</taxon>
    </lineage>
</organism>
<evidence type="ECO:0000313" key="1">
    <source>
        <dbReference type="EMBL" id="QIK37150.1"/>
    </source>
</evidence>
<gene>
    <name evidence="1" type="ORF">GWK36_03150</name>
</gene>